<evidence type="ECO:0000313" key="6">
    <source>
        <dbReference type="EMBL" id="KAG5263185.1"/>
    </source>
</evidence>
<evidence type="ECO:0000256" key="2">
    <source>
        <dbReference type="ARBA" id="ARBA00022475"/>
    </source>
</evidence>
<comment type="caution">
    <text evidence="6">The sequence shown here is derived from an EMBL/GenBank/DDBJ whole genome shotgun (WGS) entry which is preliminary data.</text>
</comment>
<evidence type="ECO:0000256" key="3">
    <source>
        <dbReference type="ARBA" id="ARBA00022737"/>
    </source>
</evidence>
<dbReference type="AlphaFoldDB" id="A0AAV6FKU9"/>
<evidence type="ECO:0000313" key="7">
    <source>
        <dbReference type="Proteomes" id="UP000823561"/>
    </source>
</evidence>
<proteinExistence type="predicted"/>
<feature type="non-terminal residue" evidence="6">
    <location>
        <position position="57"/>
    </location>
</feature>
<dbReference type="InterPro" id="IPR041489">
    <property type="entry name" value="PDZ_6"/>
</dbReference>
<dbReference type="GO" id="GO:0016324">
    <property type="term" value="C:apical plasma membrane"/>
    <property type="evidence" value="ECO:0007669"/>
    <property type="project" value="TreeGrafter"/>
</dbReference>
<dbReference type="GO" id="GO:0005102">
    <property type="term" value="F:signaling receptor binding"/>
    <property type="evidence" value="ECO:0007669"/>
    <property type="project" value="TreeGrafter"/>
</dbReference>
<keyword evidence="3" id="KW-0677">Repeat</keyword>
<dbReference type="Gene3D" id="2.30.42.10">
    <property type="match status" value="1"/>
</dbReference>
<keyword evidence="7" id="KW-1185">Reference proteome</keyword>
<dbReference type="GO" id="GO:0043495">
    <property type="term" value="F:protein-membrane adaptor activity"/>
    <property type="evidence" value="ECO:0007669"/>
    <property type="project" value="TreeGrafter"/>
</dbReference>
<dbReference type="EMBL" id="JADWDJ010000022">
    <property type="protein sequence ID" value="KAG5263185.1"/>
    <property type="molecule type" value="Genomic_DNA"/>
</dbReference>
<comment type="subcellular location">
    <subcellularLocation>
        <location evidence="1">Cell membrane</location>
    </subcellularLocation>
</comment>
<dbReference type="PANTHER" id="PTHR14191:SF4">
    <property type="entry name" value="NA(+)_H(+) EXCHANGE REGULATORY COFACTOR NHE-RF2"/>
    <property type="match status" value="1"/>
</dbReference>
<accession>A0AAV6FKU9</accession>
<dbReference type="PANTHER" id="PTHR14191">
    <property type="entry name" value="PDZ DOMAIN CONTAINING PROTEIN"/>
    <property type="match status" value="1"/>
</dbReference>
<feature type="region of interest" description="Disordered" evidence="4">
    <location>
        <begin position="1"/>
        <end position="28"/>
    </location>
</feature>
<feature type="non-terminal residue" evidence="6">
    <location>
        <position position="1"/>
    </location>
</feature>
<evidence type="ECO:0000256" key="4">
    <source>
        <dbReference type="SAM" id="MobiDB-lite"/>
    </source>
</evidence>
<reference evidence="6" key="1">
    <citation type="submission" date="2020-10" db="EMBL/GenBank/DDBJ databases">
        <title>Chromosome-scale genome assembly of the Allis shad, Alosa alosa.</title>
        <authorList>
            <person name="Margot Z."/>
            <person name="Christophe K."/>
            <person name="Cabau C."/>
            <person name="Louis A."/>
            <person name="Berthelot C."/>
            <person name="Parey E."/>
            <person name="Roest Crollius H."/>
            <person name="Montfort J."/>
            <person name="Robinson-Rechavi M."/>
            <person name="Bucao C."/>
            <person name="Bouchez O."/>
            <person name="Gislard M."/>
            <person name="Lluch J."/>
            <person name="Milhes M."/>
            <person name="Lampietro C."/>
            <person name="Lopez Roques C."/>
            <person name="Donnadieu C."/>
            <person name="Braasch I."/>
            <person name="Desvignes T."/>
            <person name="Postlethwait J."/>
            <person name="Bobe J."/>
            <person name="Guiguen Y."/>
        </authorList>
    </citation>
    <scope>NUCLEOTIDE SEQUENCE</scope>
    <source>
        <strain evidence="6">M-15738</strain>
        <tissue evidence="6">Blood</tissue>
    </source>
</reference>
<organism evidence="6 7">
    <name type="scientific">Alosa alosa</name>
    <name type="common">allis shad</name>
    <dbReference type="NCBI Taxonomy" id="278164"/>
    <lineage>
        <taxon>Eukaryota</taxon>
        <taxon>Metazoa</taxon>
        <taxon>Chordata</taxon>
        <taxon>Craniata</taxon>
        <taxon>Vertebrata</taxon>
        <taxon>Euteleostomi</taxon>
        <taxon>Actinopterygii</taxon>
        <taxon>Neopterygii</taxon>
        <taxon>Teleostei</taxon>
        <taxon>Clupei</taxon>
        <taxon>Clupeiformes</taxon>
        <taxon>Clupeoidei</taxon>
        <taxon>Clupeidae</taxon>
        <taxon>Alosa</taxon>
    </lineage>
</organism>
<dbReference type="Pfam" id="PF17820">
    <property type="entry name" value="PDZ_6"/>
    <property type="match status" value="1"/>
</dbReference>
<gene>
    <name evidence="6" type="ORF">AALO_G00283530</name>
</gene>
<dbReference type="Proteomes" id="UP000823561">
    <property type="component" value="Chromosome 22"/>
</dbReference>
<evidence type="ECO:0000256" key="1">
    <source>
        <dbReference type="ARBA" id="ARBA00004236"/>
    </source>
</evidence>
<dbReference type="SUPFAM" id="SSF50156">
    <property type="entry name" value="PDZ domain-like"/>
    <property type="match status" value="1"/>
</dbReference>
<keyword evidence="2" id="KW-0472">Membrane</keyword>
<evidence type="ECO:0000259" key="5">
    <source>
        <dbReference type="Pfam" id="PF17820"/>
    </source>
</evidence>
<sequence length="57" mass="6032">CGGGADFNLHSEKSRPGQYIRSLDPGSPADRAGLRLQDRLIEVCVPSPSLTAPRVLG</sequence>
<feature type="domain" description="PDZ" evidence="5">
    <location>
        <begin position="20"/>
        <end position="43"/>
    </location>
</feature>
<dbReference type="InterPro" id="IPR051067">
    <property type="entry name" value="NHER"/>
</dbReference>
<name>A0AAV6FKU9_9TELE</name>
<dbReference type="InterPro" id="IPR036034">
    <property type="entry name" value="PDZ_sf"/>
</dbReference>
<dbReference type="GO" id="GO:0072659">
    <property type="term" value="P:protein localization to plasma membrane"/>
    <property type="evidence" value="ECO:0007669"/>
    <property type="project" value="TreeGrafter"/>
</dbReference>
<keyword evidence="2" id="KW-1003">Cell membrane</keyword>
<protein>
    <recommendedName>
        <fullName evidence="5">PDZ domain-containing protein</fullName>
    </recommendedName>
</protein>